<evidence type="ECO:0000313" key="2">
    <source>
        <dbReference type="Proteomes" id="UP000077755"/>
    </source>
</evidence>
<dbReference type="Gramene" id="KZN01594">
    <property type="protein sequence ID" value="KZN01594"/>
    <property type="gene ID" value="DCAR_010348"/>
</dbReference>
<keyword evidence="2" id="KW-1185">Reference proteome</keyword>
<reference evidence="1" key="2">
    <citation type="submission" date="2022-03" db="EMBL/GenBank/DDBJ databases">
        <title>Draft title - Genomic analysis of global carrot germplasm unveils the trajectory of domestication and the origin of high carotenoid orange carrot.</title>
        <authorList>
            <person name="Iorizzo M."/>
            <person name="Ellison S."/>
            <person name="Senalik D."/>
            <person name="Macko-Podgorni A."/>
            <person name="Grzebelus D."/>
            <person name="Bostan H."/>
            <person name="Rolling W."/>
            <person name="Curaba J."/>
            <person name="Simon P."/>
        </authorList>
    </citation>
    <scope>NUCLEOTIDE SEQUENCE</scope>
    <source>
        <tissue evidence="1">Leaf</tissue>
    </source>
</reference>
<evidence type="ECO:0000313" key="1">
    <source>
        <dbReference type="EMBL" id="WOG86174.1"/>
    </source>
</evidence>
<reference evidence="1" key="1">
    <citation type="journal article" date="2016" name="Nat. Genet.">
        <title>A high-quality carrot genome assembly provides new insights into carotenoid accumulation and asterid genome evolution.</title>
        <authorList>
            <person name="Iorizzo M."/>
            <person name="Ellison S."/>
            <person name="Senalik D."/>
            <person name="Zeng P."/>
            <person name="Satapoomin P."/>
            <person name="Huang J."/>
            <person name="Bowman M."/>
            <person name="Iovene M."/>
            <person name="Sanseverino W."/>
            <person name="Cavagnaro P."/>
            <person name="Yildiz M."/>
            <person name="Macko-Podgorni A."/>
            <person name="Moranska E."/>
            <person name="Grzebelus E."/>
            <person name="Grzebelus D."/>
            <person name="Ashrafi H."/>
            <person name="Zheng Z."/>
            <person name="Cheng S."/>
            <person name="Spooner D."/>
            <person name="Van Deynze A."/>
            <person name="Simon P."/>
        </authorList>
    </citation>
    <scope>NUCLEOTIDE SEQUENCE</scope>
    <source>
        <tissue evidence="1">Leaf</tissue>
    </source>
</reference>
<dbReference type="Proteomes" id="UP000077755">
    <property type="component" value="Chromosome 2"/>
</dbReference>
<sequence>MNLDAEKTQTHNLHIIFKAYSPDDKTTQTFRTTVLFRVGQSIQIVIASVGQDRLTPENFFDFPVDHLSDSDDDEDYGSDCEVSQLNPAFLKVISKGKSPEKSPEKGPTYDSSLPQHEYKRQCPGGLYDEDPELIKEIECFETDVDNSGGFEVGYYPLMDRAGIYGTWICKYYDIENKSVSAFSLTELLHLSQLALCFYNIKEGTKFGNVKVLRATTYCPGSVAYNITFEASSSDDRCQNFPNKCMYIYSPAS</sequence>
<gene>
    <name evidence="1" type="ORF">DCAR_0205375</name>
</gene>
<dbReference type="EMBL" id="CP093344">
    <property type="protein sequence ID" value="WOG86174.1"/>
    <property type="molecule type" value="Genomic_DNA"/>
</dbReference>
<dbReference type="AlphaFoldDB" id="A0A166APG2"/>
<organism evidence="1 2">
    <name type="scientific">Daucus carota subsp. sativus</name>
    <name type="common">Carrot</name>
    <dbReference type="NCBI Taxonomy" id="79200"/>
    <lineage>
        <taxon>Eukaryota</taxon>
        <taxon>Viridiplantae</taxon>
        <taxon>Streptophyta</taxon>
        <taxon>Embryophyta</taxon>
        <taxon>Tracheophyta</taxon>
        <taxon>Spermatophyta</taxon>
        <taxon>Magnoliopsida</taxon>
        <taxon>eudicotyledons</taxon>
        <taxon>Gunneridae</taxon>
        <taxon>Pentapetalae</taxon>
        <taxon>asterids</taxon>
        <taxon>campanulids</taxon>
        <taxon>Apiales</taxon>
        <taxon>Apiaceae</taxon>
        <taxon>Apioideae</taxon>
        <taxon>Scandiceae</taxon>
        <taxon>Daucinae</taxon>
        <taxon>Daucus</taxon>
        <taxon>Daucus sect. Daucus</taxon>
    </lineage>
</organism>
<protein>
    <submittedName>
        <fullName evidence="1">Uncharacterized protein</fullName>
    </submittedName>
</protein>
<dbReference type="Gramene" id="KZN04023">
    <property type="protein sequence ID" value="KZN04023"/>
    <property type="gene ID" value="DCAR_004821"/>
</dbReference>
<name>A0A166APG2_DAUCS</name>
<proteinExistence type="predicted"/>
<accession>A0A166APG2</accession>